<dbReference type="KEGG" id="halx:M0R89_13050"/>
<protein>
    <submittedName>
        <fullName evidence="3">SHOCT domain-containing protein</fullName>
    </submittedName>
</protein>
<dbReference type="Proteomes" id="UP000830729">
    <property type="component" value="Chromosome"/>
</dbReference>
<evidence type="ECO:0000256" key="1">
    <source>
        <dbReference type="SAM" id="MobiDB-lite"/>
    </source>
</evidence>
<dbReference type="AlphaFoldDB" id="A0A8U0HRF3"/>
<name>A0A8U0HRF3_9EURY</name>
<evidence type="ECO:0000313" key="4">
    <source>
        <dbReference type="Proteomes" id="UP000830729"/>
    </source>
</evidence>
<evidence type="ECO:0000313" key="3">
    <source>
        <dbReference type="EMBL" id="UPV73467.1"/>
    </source>
</evidence>
<organism evidence="3 4">
    <name type="scientific">Halorussus limi</name>
    <dbReference type="NCBI Taxonomy" id="2938695"/>
    <lineage>
        <taxon>Archaea</taxon>
        <taxon>Methanobacteriati</taxon>
        <taxon>Methanobacteriota</taxon>
        <taxon>Stenosarchaea group</taxon>
        <taxon>Halobacteria</taxon>
        <taxon>Halobacteriales</taxon>
        <taxon>Haladaptataceae</taxon>
        <taxon>Halorussus</taxon>
    </lineage>
</organism>
<accession>A0A8U0HRF3</accession>
<proteinExistence type="predicted"/>
<keyword evidence="4" id="KW-1185">Reference proteome</keyword>
<dbReference type="GeneID" id="72186143"/>
<sequence length="206" mass="22652">MPTPGDDARRYASMLAERADHRSVTAERLAGTADAVADLTETLVAVLAEAERPKFCFECGEGGVGFGDPDSTVTPERGGVYLITNRRVYVRLGVGDEDRSLSLPYGEIAGVRHRSGQRRHRIDLAVSGSRYYLWVSPEFDAGDVAEAAEYVSYRHTAETPDSGADDASSDESQSLRERLARLGDAKSRGLIDEEEFQHRKDELLDE</sequence>
<gene>
    <name evidence="3" type="ORF">M0R89_13050</name>
</gene>
<evidence type="ECO:0000259" key="2">
    <source>
        <dbReference type="Pfam" id="PF09851"/>
    </source>
</evidence>
<feature type="domain" description="SHOCT" evidence="2">
    <location>
        <begin position="177"/>
        <end position="204"/>
    </location>
</feature>
<feature type="region of interest" description="Disordered" evidence="1">
    <location>
        <begin position="157"/>
        <end position="177"/>
    </location>
</feature>
<reference evidence="3 4" key="1">
    <citation type="submission" date="2022-04" db="EMBL/GenBank/DDBJ databases">
        <title>Diverse halophilic archaea isolated from saline environments.</title>
        <authorList>
            <person name="Cui H.-L."/>
        </authorList>
    </citation>
    <scope>NUCLEOTIDE SEQUENCE [LARGE SCALE GENOMIC DNA]</scope>
    <source>
        <strain evidence="3 4">XZYJT49</strain>
    </source>
</reference>
<dbReference type="Pfam" id="PF09851">
    <property type="entry name" value="SHOCT"/>
    <property type="match status" value="1"/>
</dbReference>
<dbReference type="InterPro" id="IPR018649">
    <property type="entry name" value="SHOCT"/>
</dbReference>
<dbReference type="EMBL" id="CP096659">
    <property type="protein sequence ID" value="UPV73467.1"/>
    <property type="molecule type" value="Genomic_DNA"/>
</dbReference>
<dbReference type="RefSeq" id="WP_248649523.1">
    <property type="nucleotide sequence ID" value="NZ_CP096659.1"/>
</dbReference>